<dbReference type="SUPFAM" id="SSF52540">
    <property type="entry name" value="P-loop containing nucleoside triphosphate hydrolases"/>
    <property type="match status" value="1"/>
</dbReference>
<dbReference type="HAMAP" id="MF_01111">
    <property type="entry name" value="UPF0200"/>
    <property type="match status" value="1"/>
</dbReference>
<keyword evidence="4" id="KW-0969">Cilium</keyword>
<keyword evidence="1 3" id="KW-0547">Nucleotide-binding</keyword>
<sequence>MAKLVILLAGMPGAGKSVVSSLAKDMGIPVVSMGDIVREETERRGLEPSMANMLRVADELRRVYGPHAIALLTLKKLRDISTCIIIVDGVRSIEEVEYFKQNLDCEVMILAIHASPRTRFERLIKRGRPDDPKSWDEFRKRDMKELAWGLGNVIALADIMVVNEGKLEEFISTVRNILRQVLRQWCT</sequence>
<dbReference type="PANTHER" id="PTHR41930:SF1">
    <property type="entry name" value="DEPHOSPHO-COA KINASE"/>
    <property type="match status" value="1"/>
</dbReference>
<evidence type="ECO:0000313" key="4">
    <source>
        <dbReference type="EMBL" id="HIP56936.1"/>
    </source>
</evidence>
<dbReference type="Gene3D" id="3.40.50.300">
    <property type="entry name" value="P-loop containing nucleotide triphosphate hydrolases"/>
    <property type="match status" value="1"/>
</dbReference>
<protein>
    <recommendedName>
        <fullName evidence="3">UPF0200 protein EYH02_02550</fullName>
    </recommendedName>
</protein>
<feature type="binding site" evidence="3">
    <location>
        <begin position="10"/>
        <end position="17"/>
    </location>
    <ligand>
        <name>ATP</name>
        <dbReference type="ChEBI" id="CHEBI:30616"/>
    </ligand>
</feature>
<dbReference type="InterPro" id="IPR027417">
    <property type="entry name" value="P-loop_NTPase"/>
</dbReference>
<dbReference type="PANTHER" id="PTHR41930">
    <property type="entry name" value="UPF0200 PROTEIN MJ1399"/>
    <property type="match status" value="1"/>
</dbReference>
<reference evidence="4" key="1">
    <citation type="journal article" date="2020" name="ISME J.">
        <title>Gammaproteobacteria mediating utilization of methyl-, sulfur- and petroleum organic compounds in deep ocean hydrothermal plumes.</title>
        <authorList>
            <person name="Zhou Z."/>
            <person name="Liu Y."/>
            <person name="Pan J."/>
            <person name="Cron B.R."/>
            <person name="Toner B.M."/>
            <person name="Anantharaman K."/>
            <person name="Breier J.A."/>
            <person name="Dick G.J."/>
            <person name="Li M."/>
        </authorList>
    </citation>
    <scope>NUCLEOTIDE SEQUENCE</scope>
    <source>
        <strain evidence="4">SZUA-1435</strain>
    </source>
</reference>
<dbReference type="EMBL" id="DQTV01000045">
    <property type="protein sequence ID" value="HIP56936.1"/>
    <property type="molecule type" value="Genomic_DNA"/>
</dbReference>
<dbReference type="InterPro" id="IPR022970">
    <property type="entry name" value="NTP_hydrolase-rel"/>
</dbReference>
<evidence type="ECO:0000256" key="2">
    <source>
        <dbReference type="ARBA" id="ARBA00022840"/>
    </source>
</evidence>
<dbReference type="Pfam" id="PF13207">
    <property type="entry name" value="AAA_17"/>
    <property type="match status" value="1"/>
</dbReference>
<evidence type="ECO:0000256" key="1">
    <source>
        <dbReference type="ARBA" id="ARBA00022741"/>
    </source>
</evidence>
<comment type="caution">
    <text evidence="4">The sequence shown here is derived from an EMBL/GenBank/DDBJ whole genome shotgun (WGS) entry which is preliminary data.</text>
</comment>
<keyword evidence="4" id="KW-0966">Cell projection</keyword>
<gene>
    <name evidence="4" type="primary">fliE</name>
    <name evidence="4" type="ORF">EYH02_02550</name>
</gene>
<accession>A0A832YXU6</accession>
<organism evidence="4 5">
    <name type="scientific">Ignisphaera aggregans</name>
    <dbReference type="NCBI Taxonomy" id="334771"/>
    <lineage>
        <taxon>Archaea</taxon>
        <taxon>Thermoproteota</taxon>
        <taxon>Thermoprotei</taxon>
        <taxon>Desulfurococcales</taxon>
        <taxon>Desulfurococcaceae</taxon>
        <taxon>Ignisphaera</taxon>
    </lineage>
</organism>
<evidence type="ECO:0000313" key="5">
    <source>
        <dbReference type="Proteomes" id="UP000605805"/>
    </source>
</evidence>
<proteinExistence type="inferred from homology"/>
<keyword evidence="2 3" id="KW-0067">ATP-binding</keyword>
<keyword evidence="4" id="KW-0282">Flagellum</keyword>
<evidence type="ECO:0000256" key="3">
    <source>
        <dbReference type="HAMAP-Rule" id="MF_01111"/>
    </source>
</evidence>
<dbReference type="GO" id="GO:0005524">
    <property type="term" value="F:ATP binding"/>
    <property type="evidence" value="ECO:0007669"/>
    <property type="project" value="UniProtKB-UniRule"/>
</dbReference>
<dbReference type="AlphaFoldDB" id="A0A832YXU6"/>
<name>A0A832YXU6_9CREN</name>
<comment type="similarity">
    <text evidence="3">Belongs to the UPF0200 family.</text>
</comment>
<dbReference type="Proteomes" id="UP000605805">
    <property type="component" value="Unassembled WGS sequence"/>
</dbReference>